<evidence type="ECO:0000256" key="8">
    <source>
        <dbReference type="ARBA" id="ARBA00023012"/>
    </source>
</evidence>
<evidence type="ECO:0000313" key="15">
    <source>
        <dbReference type="Proteomes" id="UP000005730"/>
    </source>
</evidence>
<gene>
    <name evidence="14" type="ORF">TheveDRAFT_1262</name>
</gene>
<dbReference type="InterPro" id="IPR001789">
    <property type="entry name" value="Sig_transdc_resp-reg_receiver"/>
</dbReference>
<evidence type="ECO:0000256" key="2">
    <source>
        <dbReference type="ARBA" id="ARBA00022475"/>
    </source>
</evidence>
<dbReference type="PROSITE" id="PS50110">
    <property type="entry name" value="RESPONSE_REGULATORY"/>
    <property type="match status" value="1"/>
</dbReference>
<dbReference type="SUPFAM" id="SSF47226">
    <property type="entry name" value="Histidine-containing phosphotransfer domain, HPT domain"/>
    <property type="match status" value="1"/>
</dbReference>
<organism evidence="14 15">
    <name type="scientific">Thermanaerovibrio velox DSM 12556</name>
    <dbReference type="NCBI Taxonomy" id="926567"/>
    <lineage>
        <taxon>Bacteria</taxon>
        <taxon>Thermotogati</taxon>
        <taxon>Synergistota</taxon>
        <taxon>Synergistia</taxon>
        <taxon>Synergistales</taxon>
        <taxon>Synergistaceae</taxon>
        <taxon>Thermanaerovibrio</taxon>
    </lineage>
</organism>
<dbReference type="InterPro" id="IPR008207">
    <property type="entry name" value="Sig_transdc_His_kin_Hpt_dom"/>
</dbReference>
<reference evidence="14 15" key="1">
    <citation type="submission" date="2011-10" db="EMBL/GenBank/DDBJ databases">
        <title>The Noncontiguous Finished genome of Thermanaerovibrio velox DSM 12556.</title>
        <authorList>
            <consortium name="US DOE Joint Genome Institute (JGI-PGF)"/>
            <person name="Lucas S."/>
            <person name="Copeland A."/>
            <person name="Lapidus A."/>
            <person name="Glavina del Rio T."/>
            <person name="Dalin E."/>
            <person name="Tice H."/>
            <person name="Bruce D."/>
            <person name="Goodwin L."/>
            <person name="Pitluck S."/>
            <person name="Peters L."/>
            <person name="Mikhailova N."/>
            <person name="Teshima H."/>
            <person name="Kyrpides N."/>
            <person name="Mavromatis K."/>
            <person name="Ivanova N."/>
            <person name="Markowitz V."/>
            <person name="Cheng J.-F."/>
            <person name="Hugenholtz P."/>
            <person name="Woyke T."/>
            <person name="Wu D."/>
            <person name="Spring S."/>
            <person name="Brambilla E.-M."/>
            <person name="Klenk H.-P."/>
            <person name="Eisen J.A."/>
        </authorList>
    </citation>
    <scope>NUCLEOTIDE SEQUENCE [LARGE SCALE GENOMIC DNA]</scope>
    <source>
        <strain evidence="14 15">DSM 12556</strain>
    </source>
</reference>
<feature type="domain" description="HPt" evidence="13">
    <location>
        <begin position="481"/>
        <end position="570"/>
    </location>
</feature>
<dbReference type="RefSeq" id="WP_006583876.1">
    <property type="nucleotide sequence ID" value="NZ_CM001377.1"/>
</dbReference>
<evidence type="ECO:0000259" key="12">
    <source>
        <dbReference type="PROSITE" id="PS50110"/>
    </source>
</evidence>
<evidence type="ECO:0000256" key="6">
    <source>
        <dbReference type="ARBA" id="ARBA00022840"/>
    </source>
</evidence>
<dbReference type="Gene3D" id="3.40.50.2300">
    <property type="match status" value="1"/>
</dbReference>
<keyword evidence="6" id="KW-0067">ATP-binding</keyword>
<dbReference type="SUPFAM" id="SSF52172">
    <property type="entry name" value="CheY-like"/>
    <property type="match status" value="1"/>
</dbReference>
<dbReference type="PROSITE" id="PS50894">
    <property type="entry name" value="HPT"/>
    <property type="match status" value="1"/>
</dbReference>
<dbReference type="OrthoDB" id="9796655at2"/>
<dbReference type="Gene3D" id="1.20.120.160">
    <property type="entry name" value="HPT domain"/>
    <property type="match status" value="1"/>
</dbReference>
<dbReference type="SMART" id="SM00448">
    <property type="entry name" value="REC"/>
    <property type="match status" value="1"/>
</dbReference>
<dbReference type="PANTHER" id="PTHR45339">
    <property type="entry name" value="HYBRID SIGNAL TRANSDUCTION HISTIDINE KINASE J"/>
    <property type="match status" value="1"/>
</dbReference>
<protein>
    <submittedName>
        <fullName evidence="14">CheY-like receiver domain-containing protein</fullName>
    </submittedName>
</protein>
<evidence type="ECO:0000256" key="7">
    <source>
        <dbReference type="ARBA" id="ARBA00022989"/>
    </source>
</evidence>
<dbReference type="Pfam" id="PF01627">
    <property type="entry name" value="Hpt"/>
    <property type="match status" value="1"/>
</dbReference>
<dbReference type="CDD" id="cd17546">
    <property type="entry name" value="REC_hyHK_CKI1_RcsC-like"/>
    <property type="match status" value="1"/>
</dbReference>
<evidence type="ECO:0000256" key="9">
    <source>
        <dbReference type="ARBA" id="ARBA00023136"/>
    </source>
</evidence>
<keyword evidence="15" id="KW-1185">Reference proteome</keyword>
<dbReference type="Proteomes" id="UP000005730">
    <property type="component" value="Chromosome"/>
</dbReference>
<evidence type="ECO:0000256" key="5">
    <source>
        <dbReference type="ARBA" id="ARBA00022741"/>
    </source>
</evidence>
<evidence type="ECO:0000256" key="4">
    <source>
        <dbReference type="ARBA" id="ARBA00022692"/>
    </source>
</evidence>
<dbReference type="PANTHER" id="PTHR45339:SF1">
    <property type="entry name" value="HYBRID SIGNAL TRANSDUCTION HISTIDINE KINASE J"/>
    <property type="match status" value="1"/>
</dbReference>
<dbReference type="GO" id="GO:0005524">
    <property type="term" value="F:ATP binding"/>
    <property type="evidence" value="ECO:0007669"/>
    <property type="project" value="UniProtKB-KW"/>
</dbReference>
<dbReference type="GO" id="GO:0005886">
    <property type="term" value="C:plasma membrane"/>
    <property type="evidence" value="ECO:0007669"/>
    <property type="project" value="UniProtKB-SubCell"/>
</dbReference>
<name>H0UN97_9BACT</name>
<accession>H0UN97</accession>
<evidence type="ECO:0000256" key="10">
    <source>
        <dbReference type="PROSITE-ProRule" id="PRU00110"/>
    </source>
</evidence>
<evidence type="ECO:0000256" key="1">
    <source>
        <dbReference type="ARBA" id="ARBA00004651"/>
    </source>
</evidence>
<feature type="modified residue" description="4-aspartylphosphate" evidence="11">
    <location>
        <position position="408"/>
    </location>
</feature>
<evidence type="ECO:0000313" key="14">
    <source>
        <dbReference type="EMBL" id="EHM10382.1"/>
    </source>
</evidence>
<dbReference type="STRING" id="926567.TheveDRAFT_1262"/>
<keyword evidence="5" id="KW-0547">Nucleotide-binding</keyword>
<evidence type="ECO:0000256" key="11">
    <source>
        <dbReference type="PROSITE-ProRule" id="PRU00169"/>
    </source>
</evidence>
<keyword evidence="8" id="KW-0902">Two-component regulatory system</keyword>
<comment type="subcellular location">
    <subcellularLocation>
        <location evidence="1">Cell membrane</location>
        <topology evidence="1">Multi-pass membrane protein</topology>
    </subcellularLocation>
</comment>
<dbReference type="Pfam" id="PF00072">
    <property type="entry name" value="Response_reg"/>
    <property type="match status" value="1"/>
</dbReference>
<proteinExistence type="predicted"/>
<keyword evidence="2" id="KW-1003">Cell membrane</keyword>
<feature type="domain" description="Response regulatory" evidence="12">
    <location>
        <begin position="359"/>
        <end position="472"/>
    </location>
</feature>
<evidence type="ECO:0000256" key="3">
    <source>
        <dbReference type="ARBA" id="ARBA00022553"/>
    </source>
</evidence>
<dbReference type="HOGENOM" id="CLU_478107_0_0_0"/>
<dbReference type="InterPro" id="IPR036641">
    <property type="entry name" value="HPT_dom_sf"/>
</dbReference>
<dbReference type="GO" id="GO:0000160">
    <property type="term" value="P:phosphorelay signal transduction system"/>
    <property type="evidence" value="ECO:0007669"/>
    <property type="project" value="UniProtKB-KW"/>
</dbReference>
<dbReference type="EMBL" id="CM001377">
    <property type="protein sequence ID" value="EHM10382.1"/>
    <property type="molecule type" value="Genomic_DNA"/>
</dbReference>
<dbReference type="eggNOG" id="COG0784">
    <property type="taxonomic scope" value="Bacteria"/>
</dbReference>
<keyword evidence="3 11" id="KW-0597">Phosphoprotein</keyword>
<dbReference type="InterPro" id="IPR011006">
    <property type="entry name" value="CheY-like_superfamily"/>
</dbReference>
<keyword evidence="9" id="KW-0472">Membrane</keyword>
<sequence>MDSSTLKSLLHGVKNASSQRELITVFFKGLSEISQSPSCAVWFSNGEDEAYFWDDGILRSLKDFPKEVADKLWLYLKSIESPSDVPAMRDRDDPLCFPGWLCVDRGALAPFNTWRVSGWVGAFGRSFPYNSDDLLSLWILGELFALSLDALKGRVRLGEMEQWGHYLRTPLWTLSLALEDLKNQYSPQSASLAFGAARVLSSQIDTLLCEIELESQRFGAYMPLSEALEALRTLGQGWQRMENRGFEMFIEGMDPSSQIKYGALQMLMGIVNMYYVDMSAQSVSVGVVGDSSKVKVMIEASSLSQGSTFGLRGVVELLAERYSDGISFFSSVQGEGVDVDISIRRLASSIPRSLGRAPKVLVVDDSMVNRKSLSVMLEKMGATVISASDGVEAVDLAMSQMPDIVFMDLLMPRMGGVEATAKLREMGFDKPILALTAGGESDLAGALEAGMDETLFKPVSAKLLRDVVAQWTGWNCDDAEGDPVVALAKDDFLKELPGLAEGLCDAIARNDMERVEKLAHRLKGDSAVAGYRSFSSLMAELEEDMRAGKPLDKYRDYLSSGDLVNRLNTL</sequence>
<keyword evidence="7" id="KW-1133">Transmembrane helix</keyword>
<keyword evidence="4" id="KW-0812">Transmembrane</keyword>
<evidence type="ECO:0000259" key="13">
    <source>
        <dbReference type="PROSITE" id="PS50894"/>
    </source>
</evidence>
<feature type="modified residue" description="Phosphohistidine" evidence="10">
    <location>
        <position position="520"/>
    </location>
</feature>
<dbReference type="AlphaFoldDB" id="H0UN97"/>